<reference evidence="1 2" key="1">
    <citation type="submission" date="2024-03" db="EMBL/GenBank/DDBJ databases">
        <title>Two novel species of the genus Flavobacterium exhibiting potentially degradation of complex polysaccharides.</title>
        <authorList>
            <person name="Lian X."/>
        </authorList>
    </citation>
    <scope>NUCLEOTIDE SEQUENCE [LARGE SCALE GENOMIC DNA]</scope>
    <source>
        <strain evidence="1 2">N6</strain>
    </source>
</reference>
<dbReference type="Proteomes" id="UP001468798">
    <property type="component" value="Unassembled WGS sequence"/>
</dbReference>
<name>A0ABU9NMH1_9FLAO</name>
<evidence type="ECO:0000313" key="1">
    <source>
        <dbReference type="EMBL" id="MEM0575556.1"/>
    </source>
</evidence>
<sequence>MKKTFSFTILLLSILTSCEKKVEIPIKSKMVARYIVFEDSISSKLIEDLKNVKEFDNKYEGDKPPFKLDGKYYKFEREYRLDSEGFLKVVKEHNYYSFDYADYGIKKDPIKDRETLGQRFSLKLSNSREKIIDCGDTLEIEKVYPKEKLIFVKQDRKDGRINIYEYQ</sequence>
<protein>
    <recommendedName>
        <fullName evidence="3">Lipoprotein</fullName>
    </recommendedName>
</protein>
<dbReference type="PROSITE" id="PS51257">
    <property type="entry name" value="PROKAR_LIPOPROTEIN"/>
    <property type="match status" value="1"/>
</dbReference>
<organism evidence="1 2">
    <name type="scientific">Flavobacterium polysaccharolyticum</name>
    <dbReference type="NCBI Taxonomy" id="3133148"/>
    <lineage>
        <taxon>Bacteria</taxon>
        <taxon>Pseudomonadati</taxon>
        <taxon>Bacteroidota</taxon>
        <taxon>Flavobacteriia</taxon>
        <taxon>Flavobacteriales</taxon>
        <taxon>Flavobacteriaceae</taxon>
        <taxon>Flavobacterium</taxon>
    </lineage>
</organism>
<evidence type="ECO:0000313" key="2">
    <source>
        <dbReference type="Proteomes" id="UP001468798"/>
    </source>
</evidence>
<dbReference type="EMBL" id="JBCGDP010000003">
    <property type="protein sequence ID" value="MEM0575556.1"/>
    <property type="molecule type" value="Genomic_DNA"/>
</dbReference>
<gene>
    <name evidence="1" type="ORF">WFZ86_03525</name>
</gene>
<comment type="caution">
    <text evidence="1">The sequence shown here is derived from an EMBL/GenBank/DDBJ whole genome shotgun (WGS) entry which is preliminary data.</text>
</comment>
<evidence type="ECO:0008006" key="3">
    <source>
        <dbReference type="Google" id="ProtNLM"/>
    </source>
</evidence>
<accession>A0ABU9NMH1</accession>
<keyword evidence="2" id="KW-1185">Reference proteome</keyword>
<proteinExistence type="predicted"/>
<dbReference type="RefSeq" id="WP_342690650.1">
    <property type="nucleotide sequence ID" value="NZ_JBCGDP010000003.1"/>
</dbReference>